<keyword evidence="3" id="KW-1185">Reference proteome</keyword>
<organism evidence="2 3">
    <name type="scientific">Lentzea tibetensis</name>
    <dbReference type="NCBI Taxonomy" id="2591470"/>
    <lineage>
        <taxon>Bacteria</taxon>
        <taxon>Bacillati</taxon>
        <taxon>Actinomycetota</taxon>
        <taxon>Actinomycetes</taxon>
        <taxon>Pseudonocardiales</taxon>
        <taxon>Pseudonocardiaceae</taxon>
        <taxon>Lentzea</taxon>
    </lineage>
</organism>
<proteinExistence type="predicted"/>
<reference evidence="2 3" key="1">
    <citation type="submission" date="2019-07" db="EMBL/GenBank/DDBJ databases">
        <title>Lentzea xizangensis sp. nov., isolated from Qinghai-Tibetan Plateau Soils.</title>
        <authorList>
            <person name="Huang J."/>
        </authorList>
    </citation>
    <scope>NUCLEOTIDE SEQUENCE [LARGE SCALE GENOMIC DNA]</scope>
    <source>
        <strain evidence="2 3">FXJ1.1311</strain>
    </source>
</reference>
<dbReference type="OrthoDB" id="4101358at2"/>
<sequence>MQESEKFQIAKIVLDEIGQEYDFALAGSLAMKKHALTDRPVDDIDIFTMSESDSPTARTKAIAALNRHNYEVIPQNVNPDDQSADLTVYHVDRPNDRVDLQMTPIDMLYNPVNIDGLRVMAAEDLIWCKAQSIEQRNFGAKEAIDLEGMHSARGRQDVDSIIAKSKQVDMAYLRFVIGRVKDIPDTEFARYNVDTMRASLIRGNLLTPASAIAQEMPAQPQEANTITGKGFSIANCCPCLKTISQAAALRTPGAEESISISAMNRPANSTLRSAAPAAQSSTSSTSRNIAM</sequence>
<dbReference type="AlphaFoldDB" id="A0A563EE67"/>
<feature type="region of interest" description="Disordered" evidence="1">
    <location>
        <begin position="269"/>
        <end position="291"/>
    </location>
</feature>
<evidence type="ECO:0000313" key="2">
    <source>
        <dbReference type="EMBL" id="TWP43177.1"/>
    </source>
</evidence>
<protein>
    <recommendedName>
        <fullName evidence="4">Nucleotidyltransferase AbiEii toxin of type IV toxin-antitoxin system</fullName>
    </recommendedName>
</protein>
<accession>A0A563EE67</accession>
<dbReference type="EMBL" id="VOBR01000073">
    <property type="protein sequence ID" value="TWP43177.1"/>
    <property type="molecule type" value="Genomic_DNA"/>
</dbReference>
<gene>
    <name evidence="2" type="ORF">FKR81_42850</name>
</gene>
<comment type="caution">
    <text evidence="2">The sequence shown here is derived from an EMBL/GenBank/DDBJ whole genome shotgun (WGS) entry which is preliminary data.</text>
</comment>
<feature type="compositionally biased region" description="Low complexity" evidence="1">
    <location>
        <begin position="273"/>
        <end position="291"/>
    </location>
</feature>
<evidence type="ECO:0000313" key="3">
    <source>
        <dbReference type="Proteomes" id="UP000316639"/>
    </source>
</evidence>
<dbReference type="RefSeq" id="WP_146361310.1">
    <property type="nucleotide sequence ID" value="NZ_VOBR01000073.1"/>
</dbReference>
<dbReference type="Proteomes" id="UP000316639">
    <property type="component" value="Unassembled WGS sequence"/>
</dbReference>
<name>A0A563EE67_9PSEU</name>
<evidence type="ECO:0008006" key="4">
    <source>
        <dbReference type="Google" id="ProtNLM"/>
    </source>
</evidence>
<evidence type="ECO:0000256" key="1">
    <source>
        <dbReference type="SAM" id="MobiDB-lite"/>
    </source>
</evidence>